<keyword evidence="5 7" id="KW-0472">Membrane</keyword>
<comment type="similarity">
    <text evidence="2">Belongs to the RNase K family.</text>
</comment>
<dbReference type="GO" id="GO:0004521">
    <property type="term" value="F:RNA endonuclease activity"/>
    <property type="evidence" value="ECO:0007669"/>
    <property type="project" value="InterPro"/>
</dbReference>
<evidence type="ECO:0000256" key="6">
    <source>
        <dbReference type="SAM" id="MobiDB-lite"/>
    </source>
</evidence>
<proteinExistence type="inferred from homology"/>
<organism evidence="8">
    <name type="scientific">Notodromas monacha</name>
    <dbReference type="NCBI Taxonomy" id="399045"/>
    <lineage>
        <taxon>Eukaryota</taxon>
        <taxon>Metazoa</taxon>
        <taxon>Ecdysozoa</taxon>
        <taxon>Arthropoda</taxon>
        <taxon>Crustacea</taxon>
        <taxon>Oligostraca</taxon>
        <taxon>Ostracoda</taxon>
        <taxon>Podocopa</taxon>
        <taxon>Podocopida</taxon>
        <taxon>Cypridocopina</taxon>
        <taxon>Cypridoidea</taxon>
        <taxon>Cyprididae</taxon>
        <taxon>Notodromas</taxon>
    </lineage>
</organism>
<comment type="subcellular location">
    <subcellularLocation>
        <location evidence="1">Membrane</location>
        <topology evidence="1">Multi-pass membrane protein</topology>
    </subcellularLocation>
</comment>
<evidence type="ECO:0000256" key="4">
    <source>
        <dbReference type="ARBA" id="ARBA00022989"/>
    </source>
</evidence>
<evidence type="ECO:0000256" key="1">
    <source>
        <dbReference type="ARBA" id="ARBA00004141"/>
    </source>
</evidence>
<gene>
    <name evidence="8" type="ORF">NMOB1V02_LOCUS4053</name>
</gene>
<feature type="transmembrane region" description="Helical" evidence="7">
    <location>
        <begin position="12"/>
        <end position="32"/>
    </location>
</feature>
<sequence>MKFCGPLLSKCCLVVSVWGIIQMGIMGALFYIHSLTFIEDMPLHHHAEHGVQGLFDAADKIYTGVAQNCWIATAMYLITLIISVWQAFLNDAEAKAPPTPKHARYSAPPSPVLPGTMGHTQLPPGTTEIIAETSFTETNNRD</sequence>
<feature type="transmembrane region" description="Helical" evidence="7">
    <location>
        <begin position="70"/>
        <end position="89"/>
    </location>
</feature>
<evidence type="ECO:0000256" key="2">
    <source>
        <dbReference type="ARBA" id="ARBA00008458"/>
    </source>
</evidence>
<evidence type="ECO:0000256" key="7">
    <source>
        <dbReference type="SAM" id="Phobius"/>
    </source>
</evidence>
<dbReference type="AlphaFoldDB" id="A0A7R9BKQ2"/>
<name>A0A7R9BKQ2_9CRUS</name>
<dbReference type="Proteomes" id="UP000678499">
    <property type="component" value="Unassembled WGS sequence"/>
</dbReference>
<evidence type="ECO:0000313" key="9">
    <source>
        <dbReference type="Proteomes" id="UP000678499"/>
    </source>
</evidence>
<evidence type="ECO:0000256" key="3">
    <source>
        <dbReference type="ARBA" id="ARBA00022692"/>
    </source>
</evidence>
<evidence type="ECO:0000313" key="8">
    <source>
        <dbReference type="EMBL" id="CAD7276282.1"/>
    </source>
</evidence>
<keyword evidence="3 7" id="KW-0812">Transmembrane</keyword>
<accession>A0A7R9BKQ2</accession>
<reference evidence="8" key="1">
    <citation type="submission" date="2020-11" db="EMBL/GenBank/DDBJ databases">
        <authorList>
            <person name="Tran Van P."/>
        </authorList>
    </citation>
    <scope>NUCLEOTIDE SEQUENCE</scope>
</reference>
<evidence type="ECO:0000256" key="5">
    <source>
        <dbReference type="ARBA" id="ARBA00023136"/>
    </source>
</evidence>
<feature type="region of interest" description="Disordered" evidence="6">
    <location>
        <begin position="96"/>
        <end position="126"/>
    </location>
</feature>
<dbReference type="OrthoDB" id="67317at2759"/>
<keyword evidence="4 7" id="KW-1133">Transmembrane helix</keyword>
<keyword evidence="9" id="KW-1185">Reference proteome</keyword>
<dbReference type="InterPro" id="IPR026770">
    <property type="entry name" value="RNase_K"/>
</dbReference>
<dbReference type="PANTHER" id="PTHR31733">
    <property type="entry name" value="RIBONUCLEASE KAPPA"/>
    <property type="match status" value="1"/>
</dbReference>
<dbReference type="EMBL" id="CAJPEX010000590">
    <property type="protein sequence ID" value="CAG0916434.1"/>
    <property type="molecule type" value="Genomic_DNA"/>
</dbReference>
<dbReference type="GO" id="GO:0016020">
    <property type="term" value="C:membrane"/>
    <property type="evidence" value="ECO:0007669"/>
    <property type="project" value="UniProtKB-SubCell"/>
</dbReference>
<protein>
    <submittedName>
        <fullName evidence="8">Uncharacterized protein</fullName>
    </submittedName>
</protein>
<dbReference type="EMBL" id="OA882627">
    <property type="protein sequence ID" value="CAD7276282.1"/>
    <property type="molecule type" value="Genomic_DNA"/>
</dbReference>